<accession>A0A9P0J870</accession>
<proteinExistence type="predicted"/>
<organism evidence="2 3">
    <name type="scientific">Aphis gossypii</name>
    <name type="common">Cotton aphid</name>
    <dbReference type="NCBI Taxonomy" id="80765"/>
    <lineage>
        <taxon>Eukaryota</taxon>
        <taxon>Metazoa</taxon>
        <taxon>Ecdysozoa</taxon>
        <taxon>Arthropoda</taxon>
        <taxon>Hexapoda</taxon>
        <taxon>Insecta</taxon>
        <taxon>Pterygota</taxon>
        <taxon>Neoptera</taxon>
        <taxon>Paraneoptera</taxon>
        <taxon>Hemiptera</taxon>
        <taxon>Sternorrhyncha</taxon>
        <taxon>Aphidomorpha</taxon>
        <taxon>Aphidoidea</taxon>
        <taxon>Aphididae</taxon>
        <taxon>Aphidini</taxon>
        <taxon>Aphis</taxon>
        <taxon>Aphis</taxon>
    </lineage>
</organism>
<dbReference type="Proteomes" id="UP001154329">
    <property type="component" value="Chromosome 3"/>
</dbReference>
<name>A0A9P0J870_APHGO</name>
<protein>
    <submittedName>
        <fullName evidence="2">Uncharacterized protein</fullName>
    </submittedName>
</protein>
<feature type="transmembrane region" description="Helical" evidence="1">
    <location>
        <begin position="53"/>
        <end position="71"/>
    </location>
</feature>
<keyword evidence="1" id="KW-0472">Membrane</keyword>
<sequence length="126" mass="14848">MKISALRSTYELRIIISLYKQSRYTHSLPPELVCGTADHPSDKRMIIWSMDDVILLFTCTYTNYIFYYILYCTQQVCDLLEKLVRRLNVVILLNLDLKRIFKYYVCTHIEIPRSVVNDKSTDDAAL</sequence>
<keyword evidence="1" id="KW-0812">Transmembrane</keyword>
<evidence type="ECO:0000313" key="2">
    <source>
        <dbReference type="EMBL" id="CAH1732108.1"/>
    </source>
</evidence>
<evidence type="ECO:0000256" key="1">
    <source>
        <dbReference type="SAM" id="Phobius"/>
    </source>
</evidence>
<keyword evidence="3" id="KW-1185">Reference proteome</keyword>
<evidence type="ECO:0000313" key="3">
    <source>
        <dbReference type="Proteomes" id="UP001154329"/>
    </source>
</evidence>
<dbReference type="EMBL" id="OU899036">
    <property type="protein sequence ID" value="CAH1732108.1"/>
    <property type="molecule type" value="Genomic_DNA"/>
</dbReference>
<keyword evidence="1" id="KW-1133">Transmembrane helix</keyword>
<reference evidence="2" key="2">
    <citation type="submission" date="2022-10" db="EMBL/GenBank/DDBJ databases">
        <authorList>
            <consortium name="ENA_rothamsted_submissions"/>
            <consortium name="culmorum"/>
            <person name="King R."/>
        </authorList>
    </citation>
    <scope>NUCLEOTIDE SEQUENCE</scope>
</reference>
<gene>
    <name evidence="2" type="ORF">APHIGO_LOCUS8674</name>
</gene>
<reference evidence="2" key="1">
    <citation type="submission" date="2022-02" db="EMBL/GenBank/DDBJ databases">
        <authorList>
            <person name="King R."/>
        </authorList>
    </citation>
    <scope>NUCLEOTIDE SEQUENCE</scope>
</reference>
<dbReference type="AlphaFoldDB" id="A0A9P0J870"/>